<dbReference type="RefSeq" id="WP_236119249.1">
    <property type="nucleotide sequence ID" value="NZ_JAKGSI010000004.1"/>
</dbReference>
<protein>
    <submittedName>
        <fullName evidence="2">Aminodeoxychorismate lyase</fullName>
        <ecNumber evidence="2">4.1.3.38</ecNumber>
    </submittedName>
</protein>
<comment type="caution">
    <text evidence="2">The sequence shown here is derived from an EMBL/GenBank/DDBJ whole genome shotgun (WGS) entry which is preliminary data.</text>
</comment>
<dbReference type="Gene3D" id="3.20.10.10">
    <property type="entry name" value="D-amino Acid Aminotransferase, subunit A, domain 2"/>
    <property type="match status" value="1"/>
</dbReference>
<dbReference type="Proteomes" id="UP001139336">
    <property type="component" value="Unassembled WGS sequence"/>
</dbReference>
<dbReference type="InterPro" id="IPR043132">
    <property type="entry name" value="BCAT-like_C"/>
</dbReference>
<gene>
    <name evidence="2" type="ORF">L1O03_07950</name>
</gene>
<dbReference type="EC" id="4.1.3.38" evidence="2"/>
<dbReference type="InterPro" id="IPR050571">
    <property type="entry name" value="Class-IV_PLP-Dep_Aminotrnsfr"/>
</dbReference>
<name>A0A9X1QPS0_9CORY</name>
<reference evidence="2" key="1">
    <citation type="submission" date="2022-01" db="EMBL/GenBank/DDBJ databases">
        <title>Corynebacterium sp. nov isolated from isolated from the feces of the greater white-fronted geese (Anser albifrons) at Poyang Lake, PR China.</title>
        <authorList>
            <person name="Liu Q."/>
        </authorList>
    </citation>
    <scope>NUCLEOTIDE SEQUENCE</scope>
    <source>
        <strain evidence="2">JCM 32435</strain>
    </source>
</reference>
<dbReference type="InterPro" id="IPR036038">
    <property type="entry name" value="Aminotransferase-like"/>
</dbReference>
<dbReference type="SUPFAM" id="SSF56752">
    <property type="entry name" value="D-aminoacid aminotransferase-like PLP-dependent enzymes"/>
    <property type="match status" value="1"/>
</dbReference>
<keyword evidence="2" id="KW-0456">Lyase</keyword>
<dbReference type="PANTHER" id="PTHR42743">
    <property type="entry name" value="AMINO-ACID AMINOTRANSFERASE"/>
    <property type="match status" value="1"/>
</dbReference>
<dbReference type="GO" id="GO:0008696">
    <property type="term" value="F:4-amino-4-deoxychorismate lyase activity"/>
    <property type="evidence" value="ECO:0007669"/>
    <property type="project" value="UniProtKB-EC"/>
</dbReference>
<comment type="similarity">
    <text evidence="1">Belongs to the class-IV pyridoxal-phosphate-dependent aminotransferase family.</text>
</comment>
<dbReference type="CDD" id="cd00449">
    <property type="entry name" value="PLPDE_IV"/>
    <property type="match status" value="1"/>
</dbReference>
<dbReference type="NCBIfam" id="NF005886">
    <property type="entry name" value="PRK07849.1-1"/>
    <property type="match status" value="1"/>
</dbReference>
<sequence>MGPRSPQPVILIVEPFGGSTRLHNPNLPMVYWDDAAVTRGEGIFETVLVRDGQPANFERHAARFRASAELLGMPAPDPSYWRRATLEAAAEWYRQLGQDPATGFEGEAKCVWTYTRGRASTGNPSAWLRIEAIPPSVMEQREHGVSVMCAPRGWSTSETPHEDAPWLTFGAKTLNYTAAMAALRCARERGFDDVLWLGEDHETVLEGATSTLVIVKKGQRLRTPPSGGDVLPGTTQAAIFEYAQAHGWRCKEKELTVHDLERARSVWLVSSVRGAVPVMRIGETELEPRDLDEARELFTAAISATD</sequence>
<dbReference type="EMBL" id="JAKGSI010000004">
    <property type="protein sequence ID" value="MCF4007104.1"/>
    <property type="molecule type" value="Genomic_DNA"/>
</dbReference>
<organism evidence="2 3">
    <name type="scientific">Corynebacterium uropygiale</name>
    <dbReference type="NCBI Taxonomy" id="1775911"/>
    <lineage>
        <taxon>Bacteria</taxon>
        <taxon>Bacillati</taxon>
        <taxon>Actinomycetota</taxon>
        <taxon>Actinomycetes</taxon>
        <taxon>Mycobacteriales</taxon>
        <taxon>Corynebacteriaceae</taxon>
        <taxon>Corynebacterium</taxon>
    </lineage>
</organism>
<evidence type="ECO:0000313" key="2">
    <source>
        <dbReference type="EMBL" id="MCF4007104.1"/>
    </source>
</evidence>
<dbReference type="InterPro" id="IPR043131">
    <property type="entry name" value="BCAT-like_N"/>
</dbReference>
<proteinExistence type="inferred from homology"/>
<dbReference type="PANTHER" id="PTHR42743:SF11">
    <property type="entry name" value="AMINODEOXYCHORISMATE LYASE"/>
    <property type="match status" value="1"/>
</dbReference>
<dbReference type="AlphaFoldDB" id="A0A9X1QPS0"/>
<evidence type="ECO:0000313" key="3">
    <source>
        <dbReference type="Proteomes" id="UP001139336"/>
    </source>
</evidence>
<dbReference type="InterPro" id="IPR001544">
    <property type="entry name" value="Aminotrans_IV"/>
</dbReference>
<dbReference type="Gene3D" id="3.30.470.10">
    <property type="match status" value="1"/>
</dbReference>
<evidence type="ECO:0000256" key="1">
    <source>
        <dbReference type="ARBA" id="ARBA00009320"/>
    </source>
</evidence>
<dbReference type="GO" id="GO:0005829">
    <property type="term" value="C:cytosol"/>
    <property type="evidence" value="ECO:0007669"/>
    <property type="project" value="TreeGrafter"/>
</dbReference>
<accession>A0A9X1QPS0</accession>
<dbReference type="Pfam" id="PF01063">
    <property type="entry name" value="Aminotran_4"/>
    <property type="match status" value="1"/>
</dbReference>
<keyword evidence="3" id="KW-1185">Reference proteome</keyword>
<dbReference type="GO" id="GO:0046394">
    <property type="term" value="P:carboxylic acid biosynthetic process"/>
    <property type="evidence" value="ECO:0007669"/>
    <property type="project" value="UniProtKB-ARBA"/>
</dbReference>